<dbReference type="InterPro" id="IPR050259">
    <property type="entry name" value="SDR"/>
</dbReference>
<comment type="caution">
    <text evidence="2">The sequence shown here is derived from an EMBL/GenBank/DDBJ whole genome shotgun (WGS) entry which is preliminary data.</text>
</comment>
<dbReference type="EMBL" id="BOMI01000016">
    <property type="protein sequence ID" value="GID72467.1"/>
    <property type="molecule type" value="Genomic_DNA"/>
</dbReference>
<sequence>MKLGIAGRTALIIGGSGLLGRAVATALIAEDVRVILAARDRSRLAEAAESVGGDVACLIVDTLDEASVKAAVERAGTVDIVVNAAAPPAQTLDPARQGEPQEVLAAVDAKAMGYLRVMNAVLPGMRDRGFGRVVNISGQGAHLTLSVAGAVRNQAVITAAKVLADAYAGSGVTVNVVNPGVVTAAPSSAIAPATGGESTPEQVAALVTFLCSGPAAAISGESIAVGHRLLGVQ</sequence>
<dbReference type="SUPFAM" id="SSF51735">
    <property type="entry name" value="NAD(P)-binding Rossmann-fold domains"/>
    <property type="match status" value="1"/>
</dbReference>
<dbReference type="Gene3D" id="3.40.50.720">
    <property type="entry name" value="NAD(P)-binding Rossmann-like Domain"/>
    <property type="match status" value="1"/>
</dbReference>
<dbReference type="PRINTS" id="PR00081">
    <property type="entry name" value="GDHRDH"/>
</dbReference>
<reference evidence="2 3" key="1">
    <citation type="submission" date="2021-01" db="EMBL/GenBank/DDBJ databases">
        <title>Whole genome shotgun sequence of Actinoplanes deccanensis NBRC 13994.</title>
        <authorList>
            <person name="Komaki H."/>
            <person name="Tamura T."/>
        </authorList>
    </citation>
    <scope>NUCLEOTIDE SEQUENCE [LARGE SCALE GENOMIC DNA]</scope>
    <source>
        <strain evidence="2 3">NBRC 13994</strain>
    </source>
</reference>
<evidence type="ECO:0000313" key="3">
    <source>
        <dbReference type="Proteomes" id="UP000609879"/>
    </source>
</evidence>
<name>A0ABQ3XXK6_9ACTN</name>
<organism evidence="2 3">
    <name type="scientific">Paractinoplanes deccanensis</name>
    <dbReference type="NCBI Taxonomy" id="113561"/>
    <lineage>
        <taxon>Bacteria</taxon>
        <taxon>Bacillati</taxon>
        <taxon>Actinomycetota</taxon>
        <taxon>Actinomycetes</taxon>
        <taxon>Micromonosporales</taxon>
        <taxon>Micromonosporaceae</taxon>
        <taxon>Paractinoplanes</taxon>
    </lineage>
</organism>
<evidence type="ECO:0000256" key="1">
    <source>
        <dbReference type="ARBA" id="ARBA00006484"/>
    </source>
</evidence>
<dbReference type="InterPro" id="IPR036291">
    <property type="entry name" value="NAD(P)-bd_dom_sf"/>
</dbReference>
<accession>A0ABQ3XXK6</accession>
<dbReference type="InterPro" id="IPR002347">
    <property type="entry name" value="SDR_fam"/>
</dbReference>
<dbReference type="RefSeq" id="WP_203760418.1">
    <property type="nucleotide sequence ID" value="NZ_BAAABO010000025.1"/>
</dbReference>
<dbReference type="PANTHER" id="PTHR42879">
    <property type="entry name" value="3-OXOACYL-(ACYL-CARRIER-PROTEIN) REDUCTASE"/>
    <property type="match status" value="1"/>
</dbReference>
<dbReference type="Pfam" id="PF00106">
    <property type="entry name" value="adh_short"/>
    <property type="match status" value="1"/>
</dbReference>
<keyword evidence="3" id="KW-1185">Reference proteome</keyword>
<dbReference type="Proteomes" id="UP000609879">
    <property type="component" value="Unassembled WGS sequence"/>
</dbReference>
<comment type="similarity">
    <text evidence="1">Belongs to the short-chain dehydrogenases/reductases (SDR) family.</text>
</comment>
<proteinExistence type="inferred from homology"/>
<gene>
    <name evidence="2" type="ORF">Ade02nite_11080</name>
</gene>
<evidence type="ECO:0000313" key="2">
    <source>
        <dbReference type="EMBL" id="GID72467.1"/>
    </source>
</evidence>
<protein>
    <submittedName>
        <fullName evidence="2">Short-chain dehydrogenase</fullName>
    </submittedName>
</protein>